<sequence length="370" mass="41407">MFASPIAIAQANFALDLLKHSIDEDQSSVISPFSVAIALAMTYAGADGKTKQEMNEALAKGLPDSEIHEHFAKLVDELSKPADGYALSTANRLYIDQRLSLKDAFMSLIKNKYAGQLQAADFKQAAIVANEINTWVESQTNSMIKDLVHPDKITDDSRLILVNAVYFKGDWANKFDEANTAKKLFYTTADRHREVDMMRIKDKFNYVEDPDWQTLGLPYKNGEVYMYFFLPKERFGLGKQLKVLDGQRIMEMIGDCDNLEVEVELPKFKLEKKLELVETLKKLGIEEAFSQASADFSGISDAPLCISDVIHKAFIEVNEEGTEAAAATLVGMQLRCAARPPRIPLKFIADHPFLFAVVKDSTILFIGQFA</sequence>
<dbReference type="InterPro" id="IPR042178">
    <property type="entry name" value="Serpin_sf_1"/>
</dbReference>
<dbReference type="SMART" id="SM00093">
    <property type="entry name" value="SERPIN"/>
    <property type="match status" value="1"/>
</dbReference>
<dbReference type="Gene3D" id="2.30.39.10">
    <property type="entry name" value="Alpha-1-antitrypsin, domain 1"/>
    <property type="match status" value="1"/>
</dbReference>
<dbReference type="PANTHER" id="PTHR11461:SF211">
    <property type="entry name" value="GH10112P-RELATED"/>
    <property type="match status" value="1"/>
</dbReference>
<proteinExistence type="evidence at transcript level"/>
<evidence type="ECO:0000313" key="4">
    <source>
        <dbReference type="EMBL" id="ADY45052.1"/>
    </source>
</evidence>
<evidence type="ECO:0000256" key="2">
    <source>
        <dbReference type="RuleBase" id="RU000411"/>
    </source>
</evidence>
<feature type="domain" description="Serpin" evidence="3">
    <location>
        <begin position="15"/>
        <end position="370"/>
    </location>
</feature>
<dbReference type="AlphaFoldDB" id="F1L4J8"/>
<evidence type="ECO:0000256" key="1">
    <source>
        <dbReference type="ARBA" id="ARBA00009500"/>
    </source>
</evidence>
<organism evidence="4">
    <name type="scientific">Ascaris suum</name>
    <name type="common">Pig roundworm</name>
    <name type="synonym">Ascaris lumbricoides</name>
    <dbReference type="NCBI Taxonomy" id="6253"/>
    <lineage>
        <taxon>Eukaryota</taxon>
        <taxon>Metazoa</taxon>
        <taxon>Ecdysozoa</taxon>
        <taxon>Nematoda</taxon>
        <taxon>Chromadorea</taxon>
        <taxon>Rhabditida</taxon>
        <taxon>Spirurina</taxon>
        <taxon>Ascaridomorpha</taxon>
        <taxon>Ascaridoidea</taxon>
        <taxon>Ascarididae</taxon>
        <taxon>Ascaris</taxon>
    </lineage>
</organism>
<dbReference type="SMR" id="F1L4J8"/>
<dbReference type="SUPFAM" id="SSF56574">
    <property type="entry name" value="Serpins"/>
    <property type="match status" value="1"/>
</dbReference>
<dbReference type="InterPro" id="IPR000215">
    <property type="entry name" value="Serpin_fam"/>
</dbReference>
<dbReference type="GO" id="GO:0004867">
    <property type="term" value="F:serine-type endopeptidase inhibitor activity"/>
    <property type="evidence" value="ECO:0007669"/>
    <property type="project" value="InterPro"/>
</dbReference>
<name>F1L4J8_ASCSU</name>
<dbReference type="PROSITE" id="PS00284">
    <property type="entry name" value="SERPIN"/>
    <property type="match status" value="1"/>
</dbReference>
<dbReference type="InterPro" id="IPR036186">
    <property type="entry name" value="Serpin_sf"/>
</dbReference>
<dbReference type="InterPro" id="IPR023795">
    <property type="entry name" value="Serpin_CS"/>
</dbReference>
<protein>
    <submittedName>
        <fullName evidence="4">Serpin B6</fullName>
    </submittedName>
</protein>
<dbReference type="InterPro" id="IPR042185">
    <property type="entry name" value="Serpin_sf_2"/>
</dbReference>
<dbReference type="InterPro" id="IPR023796">
    <property type="entry name" value="Serpin_dom"/>
</dbReference>
<dbReference type="Pfam" id="PF00079">
    <property type="entry name" value="Serpin"/>
    <property type="match status" value="1"/>
</dbReference>
<dbReference type="PANTHER" id="PTHR11461">
    <property type="entry name" value="SERINE PROTEASE INHIBITOR, SERPIN"/>
    <property type="match status" value="1"/>
</dbReference>
<dbReference type="Gene3D" id="3.30.497.10">
    <property type="entry name" value="Antithrombin, subunit I, domain 2"/>
    <property type="match status" value="1"/>
</dbReference>
<reference evidence="4" key="1">
    <citation type="journal article" date="2011" name="Genome Res.">
        <title>Deep small RNA sequencing from the nematode Ascaris reveals conservation, functional diversification, and novel developmental profiles.</title>
        <authorList>
            <person name="Wang J."/>
            <person name="Czech B."/>
            <person name="Crunk A."/>
            <person name="Wallace A."/>
            <person name="Mitreva M."/>
            <person name="Hannon G.J."/>
            <person name="Davis R.E."/>
        </authorList>
    </citation>
    <scope>NUCLEOTIDE SEQUENCE</scope>
</reference>
<dbReference type="EMBL" id="JI171226">
    <property type="protein sequence ID" value="ADY45052.1"/>
    <property type="molecule type" value="mRNA"/>
</dbReference>
<accession>F1L4J8</accession>
<dbReference type="GO" id="GO:0005615">
    <property type="term" value="C:extracellular space"/>
    <property type="evidence" value="ECO:0007669"/>
    <property type="project" value="InterPro"/>
</dbReference>
<comment type="similarity">
    <text evidence="1 2">Belongs to the serpin family.</text>
</comment>
<evidence type="ECO:0000259" key="3">
    <source>
        <dbReference type="SMART" id="SM00093"/>
    </source>
</evidence>